<evidence type="ECO:0000313" key="3">
    <source>
        <dbReference type="Proteomes" id="UP001156836"/>
    </source>
</evidence>
<feature type="signal peptide" evidence="1">
    <location>
        <begin position="1"/>
        <end position="17"/>
    </location>
</feature>
<dbReference type="EMBL" id="BSOZ01000031">
    <property type="protein sequence ID" value="GLS04989.1"/>
    <property type="molecule type" value="Genomic_DNA"/>
</dbReference>
<reference evidence="3" key="1">
    <citation type="journal article" date="2019" name="Int. J. Syst. Evol. Microbiol.">
        <title>The Global Catalogue of Microorganisms (GCM) 10K type strain sequencing project: providing services to taxonomists for standard genome sequencing and annotation.</title>
        <authorList>
            <consortium name="The Broad Institute Genomics Platform"/>
            <consortium name="The Broad Institute Genome Sequencing Center for Infectious Disease"/>
            <person name="Wu L."/>
            <person name="Ma J."/>
        </authorList>
    </citation>
    <scope>NUCLEOTIDE SEQUENCE [LARGE SCALE GENOMIC DNA]</scope>
    <source>
        <strain evidence="3">NBRC 104970</strain>
    </source>
</reference>
<gene>
    <name evidence="2" type="ORF">GCM10007860_21380</name>
</gene>
<dbReference type="Proteomes" id="UP001156836">
    <property type="component" value="Unassembled WGS sequence"/>
</dbReference>
<feature type="chain" id="PRO_5045713894" evidence="1">
    <location>
        <begin position="18"/>
        <end position="142"/>
    </location>
</feature>
<accession>A0ABQ6BZ56</accession>
<organism evidence="2 3">
    <name type="scientific">Chitiniphilus shinanonensis</name>
    <dbReference type="NCBI Taxonomy" id="553088"/>
    <lineage>
        <taxon>Bacteria</taxon>
        <taxon>Pseudomonadati</taxon>
        <taxon>Pseudomonadota</taxon>
        <taxon>Betaproteobacteria</taxon>
        <taxon>Neisseriales</taxon>
        <taxon>Chitinibacteraceae</taxon>
        <taxon>Chitiniphilus</taxon>
    </lineage>
</organism>
<name>A0ABQ6BZ56_9NEIS</name>
<proteinExistence type="predicted"/>
<evidence type="ECO:0000256" key="1">
    <source>
        <dbReference type="SAM" id="SignalP"/>
    </source>
</evidence>
<protein>
    <submittedName>
        <fullName evidence="2">Uncharacterized protein</fullName>
    </submittedName>
</protein>
<keyword evidence="3" id="KW-1185">Reference proteome</keyword>
<keyword evidence="1" id="KW-0732">Signal</keyword>
<comment type="caution">
    <text evidence="2">The sequence shown here is derived from an EMBL/GenBank/DDBJ whole genome shotgun (WGS) entry which is preliminary data.</text>
</comment>
<evidence type="ECO:0000313" key="2">
    <source>
        <dbReference type="EMBL" id="GLS04989.1"/>
    </source>
</evidence>
<sequence>MKKLILMLLFGRSVLLAPDLNEFGAGVTEIPLEAPLEAITSGAHFKIDVSEYVSLKDGMIDVYEKTEGRFKNKVIKIELFPEDGKGVLLNYSGGISIGKNSVGLILVGPDGRVPVGVKYKKAFLYTDTPLKGVKVFWVNYSK</sequence>
<dbReference type="RefSeq" id="WP_157236279.1">
    <property type="nucleotide sequence ID" value="NZ_BSOZ01000031.1"/>
</dbReference>